<dbReference type="GO" id="GO:0005886">
    <property type="term" value="C:plasma membrane"/>
    <property type="evidence" value="ECO:0007669"/>
    <property type="project" value="UniProtKB-SubCell"/>
</dbReference>
<feature type="transmembrane region" description="Helical" evidence="6">
    <location>
        <begin position="399"/>
        <end position="417"/>
    </location>
</feature>
<keyword evidence="5 6" id="KW-0472">Membrane</keyword>
<evidence type="ECO:0000256" key="4">
    <source>
        <dbReference type="ARBA" id="ARBA00022989"/>
    </source>
</evidence>
<evidence type="ECO:0000256" key="2">
    <source>
        <dbReference type="ARBA" id="ARBA00022475"/>
    </source>
</evidence>
<feature type="transmembrane region" description="Helical" evidence="6">
    <location>
        <begin position="429"/>
        <end position="452"/>
    </location>
</feature>
<dbReference type="InterPro" id="IPR002293">
    <property type="entry name" value="AA/rel_permease1"/>
</dbReference>
<feature type="transmembrane region" description="Helical" evidence="6">
    <location>
        <begin position="333"/>
        <end position="354"/>
    </location>
</feature>
<dbReference type="InterPro" id="IPR050367">
    <property type="entry name" value="APC_superfamily"/>
</dbReference>
<evidence type="ECO:0000256" key="6">
    <source>
        <dbReference type="SAM" id="Phobius"/>
    </source>
</evidence>
<dbReference type="Gene3D" id="1.20.1740.10">
    <property type="entry name" value="Amino acid/polyamine transporter I"/>
    <property type="match status" value="1"/>
</dbReference>
<accession>A0A455T119</accession>
<keyword evidence="2" id="KW-1003">Cell membrane</keyword>
<dbReference type="Pfam" id="PF13520">
    <property type="entry name" value="AA_permease_2"/>
    <property type="match status" value="1"/>
</dbReference>
<dbReference type="PIRSF" id="PIRSF006060">
    <property type="entry name" value="AA_transporter"/>
    <property type="match status" value="1"/>
</dbReference>
<feature type="transmembrane region" description="Helical" evidence="6">
    <location>
        <begin position="156"/>
        <end position="177"/>
    </location>
</feature>
<gene>
    <name evidence="7" type="ORF">KTA_18090</name>
</gene>
<reference evidence="7" key="1">
    <citation type="submission" date="2018-12" db="EMBL/GenBank/DDBJ databases">
        <title>Novel natural products biosynthetic potential of the class Ktedonobacteria.</title>
        <authorList>
            <person name="Zheng Y."/>
            <person name="Saitou A."/>
            <person name="Wang C.M."/>
            <person name="Toyoda A."/>
            <person name="Minakuchi Y."/>
            <person name="Sekiguchi Y."/>
            <person name="Ueda K."/>
            <person name="Takano H."/>
            <person name="Sakai Y."/>
            <person name="Yokota A."/>
            <person name="Yabe S."/>
        </authorList>
    </citation>
    <scope>NUCLEOTIDE SEQUENCE</scope>
    <source>
        <strain evidence="7">A3-2</strain>
    </source>
</reference>
<dbReference type="EMBL" id="AP019377">
    <property type="protein sequence ID" value="BBH93610.1"/>
    <property type="molecule type" value="Genomic_DNA"/>
</dbReference>
<feature type="transmembrane region" description="Helical" evidence="6">
    <location>
        <begin position="290"/>
        <end position="312"/>
    </location>
</feature>
<evidence type="ECO:0000256" key="3">
    <source>
        <dbReference type="ARBA" id="ARBA00022692"/>
    </source>
</evidence>
<evidence type="ECO:0000256" key="1">
    <source>
        <dbReference type="ARBA" id="ARBA00004651"/>
    </source>
</evidence>
<comment type="subcellular location">
    <subcellularLocation>
        <location evidence="1">Cell membrane</location>
        <topology evidence="1">Multi-pass membrane protein</topology>
    </subcellularLocation>
</comment>
<evidence type="ECO:0000256" key="5">
    <source>
        <dbReference type="ARBA" id="ARBA00023136"/>
    </source>
</evidence>
<feature type="transmembrane region" description="Helical" evidence="6">
    <location>
        <begin position="12"/>
        <end position="33"/>
    </location>
</feature>
<feature type="transmembrane region" description="Helical" evidence="6">
    <location>
        <begin position="197"/>
        <end position="219"/>
    </location>
</feature>
<dbReference type="PANTHER" id="PTHR42770">
    <property type="entry name" value="AMINO ACID TRANSPORTER-RELATED"/>
    <property type="match status" value="1"/>
</dbReference>
<feature type="transmembrane region" description="Helical" evidence="6">
    <location>
        <begin position="118"/>
        <end position="144"/>
    </location>
</feature>
<keyword evidence="3 6" id="KW-0812">Transmembrane</keyword>
<feature type="transmembrane region" description="Helical" evidence="6">
    <location>
        <begin position="45"/>
        <end position="65"/>
    </location>
</feature>
<proteinExistence type="predicted"/>
<keyword evidence="4 6" id="KW-1133">Transmembrane helix</keyword>
<organism evidence="7">
    <name type="scientific">Thermogemmatispora argillosa</name>
    <dbReference type="NCBI Taxonomy" id="2045280"/>
    <lineage>
        <taxon>Bacteria</taxon>
        <taxon>Bacillati</taxon>
        <taxon>Chloroflexota</taxon>
        <taxon>Ktedonobacteria</taxon>
        <taxon>Thermogemmatisporales</taxon>
        <taxon>Thermogemmatisporaceae</taxon>
        <taxon>Thermogemmatispora</taxon>
    </lineage>
</organism>
<dbReference type="PANTHER" id="PTHR42770:SF7">
    <property type="entry name" value="MEMBRANE PROTEIN"/>
    <property type="match status" value="1"/>
</dbReference>
<sequence>MEPETSSLRRELSFLESIALSIGIMAPTAAMALNGSLAAGITGSTVPLAFLLATLAVGLASFAFIQFSRYLAHSGSVYAFNGIALGPRVGFFSGWALLGTYLAFTCASTAEVGNFAQAFFAGLGLNVGWLPLALLAGLLIWFFAYSRITISTRLTLAMEGISVLLIVVLVAVILVRLGSLGQLSWRPFMPASEPLNAVALAAVFGFLSFAGFEGAATLGEETRNPRRNIPLAILAAVFGTGLFYVVVTYAQTLGFGLSQTGIASFAHSVAPLDDLARHYVGRLMAVLLDFGATISAFASALGTANAGARILFAMGRDGFITERLGTTSRRTGSPALAVAVIMLLDFVVVSIWGLVPGISGATLFGYLGTIGVFLILVAYILTNVGAIWFFFLRRRLWSWQWLIPLLAIVFLGYTLYSNIYPVPAPPYNIFPYVALTWLLLGLVCIIASPSLAQRIGLHLEESEGLYAETAEVGADVQKTALRESD</sequence>
<protein>
    <submittedName>
        <fullName evidence="7">Amino acid permease</fullName>
    </submittedName>
</protein>
<feature type="transmembrane region" description="Helical" evidence="6">
    <location>
        <begin position="231"/>
        <end position="250"/>
    </location>
</feature>
<name>A0A455T119_9CHLR</name>
<dbReference type="AlphaFoldDB" id="A0A455T119"/>
<evidence type="ECO:0000313" key="7">
    <source>
        <dbReference type="EMBL" id="BBH93610.1"/>
    </source>
</evidence>
<feature type="transmembrane region" description="Helical" evidence="6">
    <location>
        <begin position="366"/>
        <end position="392"/>
    </location>
</feature>
<dbReference type="GO" id="GO:0022857">
    <property type="term" value="F:transmembrane transporter activity"/>
    <property type="evidence" value="ECO:0007669"/>
    <property type="project" value="InterPro"/>
</dbReference>